<accession>A0A0F9BBX8</accession>
<dbReference type="PROSITE" id="PS51257">
    <property type="entry name" value="PROKAR_LIPOPROTEIN"/>
    <property type="match status" value="1"/>
</dbReference>
<dbReference type="EMBL" id="LAZR01038492">
    <property type="protein sequence ID" value="KKL19424.1"/>
    <property type="molecule type" value="Genomic_DNA"/>
</dbReference>
<organism evidence="1">
    <name type="scientific">marine sediment metagenome</name>
    <dbReference type="NCBI Taxonomy" id="412755"/>
    <lineage>
        <taxon>unclassified sequences</taxon>
        <taxon>metagenomes</taxon>
        <taxon>ecological metagenomes</taxon>
    </lineage>
</organism>
<proteinExistence type="predicted"/>
<evidence type="ECO:0000313" key="1">
    <source>
        <dbReference type="EMBL" id="KKL19424.1"/>
    </source>
</evidence>
<protein>
    <submittedName>
        <fullName evidence="1">Uncharacterized protein</fullName>
    </submittedName>
</protein>
<reference evidence="1" key="1">
    <citation type="journal article" date="2015" name="Nature">
        <title>Complex archaea that bridge the gap between prokaryotes and eukaryotes.</title>
        <authorList>
            <person name="Spang A."/>
            <person name="Saw J.H."/>
            <person name="Jorgensen S.L."/>
            <person name="Zaremba-Niedzwiedzka K."/>
            <person name="Martijn J."/>
            <person name="Lind A.E."/>
            <person name="van Eijk R."/>
            <person name="Schleper C."/>
            <person name="Guy L."/>
            <person name="Ettema T.J."/>
        </authorList>
    </citation>
    <scope>NUCLEOTIDE SEQUENCE</scope>
</reference>
<name>A0A0F9BBX8_9ZZZZ</name>
<comment type="caution">
    <text evidence="1">The sequence shown here is derived from an EMBL/GenBank/DDBJ whole genome shotgun (WGS) entry which is preliminary data.</text>
</comment>
<dbReference type="AlphaFoldDB" id="A0A0F9BBX8"/>
<sequence length="286" mass="30485">MRRTTLMTAGFLAMACPAAADPPLADEIFEPLIASTLIESFSTDEGWEIMDSGVERFDHTRVSGKSWLVQALAMQIEPAEAMPEVYLENLMLNTSNNVLVELEILALFLAEDLTRMTSLDMPVGQALLGATPAGMQQVCALMSAPVSAMGEGVTFTMDGFEVGKIAGFKSRVQILPGKETCTLRTIAQATDLQLETPDGRTTDIGVISIVSEGPALAPELRSSSVTLDQMTLTRDGETVEIEGITEVLRGSFQLSLSDALYRVATGDVSGIHDAMDVVAAFADGTS</sequence>
<gene>
    <name evidence="1" type="ORF">LCGC14_2465600</name>
</gene>